<feature type="compositionally biased region" description="Polar residues" evidence="1">
    <location>
        <begin position="48"/>
        <end position="65"/>
    </location>
</feature>
<feature type="region of interest" description="Disordered" evidence="1">
    <location>
        <begin position="509"/>
        <end position="539"/>
    </location>
</feature>
<dbReference type="InterPro" id="IPR025261">
    <property type="entry name" value="Atos-like_cons_dom"/>
</dbReference>
<feature type="domain" description="Atos-like conserved" evidence="2">
    <location>
        <begin position="393"/>
        <end position="467"/>
    </location>
</feature>
<dbReference type="InterPro" id="IPR051506">
    <property type="entry name" value="ATOS_Transcription_Regulators"/>
</dbReference>
<feature type="compositionally biased region" description="Polar residues" evidence="1">
    <location>
        <begin position="704"/>
        <end position="730"/>
    </location>
</feature>
<organism evidence="3 4">
    <name type="scientific">Colletotrichum orbiculare (strain 104-T / ATCC 96160 / CBS 514.97 / LARS 414 / MAFF 240422)</name>
    <name type="common">Cucumber anthracnose fungus</name>
    <name type="synonym">Colletotrichum lagenarium</name>
    <dbReference type="NCBI Taxonomy" id="1213857"/>
    <lineage>
        <taxon>Eukaryota</taxon>
        <taxon>Fungi</taxon>
        <taxon>Dikarya</taxon>
        <taxon>Ascomycota</taxon>
        <taxon>Pezizomycotina</taxon>
        <taxon>Sordariomycetes</taxon>
        <taxon>Hypocreomycetidae</taxon>
        <taxon>Glomerellales</taxon>
        <taxon>Glomerellaceae</taxon>
        <taxon>Colletotrichum</taxon>
        <taxon>Colletotrichum orbiculare species complex</taxon>
    </lineage>
</organism>
<feature type="compositionally biased region" description="Low complexity" evidence="1">
    <location>
        <begin position="139"/>
        <end position="156"/>
    </location>
</feature>
<feature type="region of interest" description="Disordered" evidence="1">
    <location>
        <begin position="786"/>
        <end position="806"/>
    </location>
</feature>
<feature type="region of interest" description="Disordered" evidence="1">
    <location>
        <begin position="318"/>
        <end position="374"/>
    </location>
</feature>
<dbReference type="Pfam" id="PF13889">
    <property type="entry name" value="Chromosome_seg"/>
    <property type="match status" value="1"/>
</dbReference>
<proteinExistence type="predicted"/>
<dbReference type="PANTHER" id="PTHR13199">
    <property type="entry name" value="GH03947P"/>
    <property type="match status" value="1"/>
</dbReference>
<dbReference type="Pfam" id="PF13915">
    <property type="entry name" value="DUF4210"/>
    <property type="match status" value="1"/>
</dbReference>
<protein>
    <recommendedName>
        <fullName evidence="2">Atos-like conserved domain-containing protein</fullName>
    </recommendedName>
</protein>
<sequence>MTSYRQSMSRHHRTSNRFPMTDFFPCCGSDRNDQMPIFQDDLDRLATTPETPSKPLQETPSQQQHMFSPCLARKLSEESIRTELCEGPIIEFPRPSTPESDAAAVTSDRAELIERLKRGESPTWVPNRHQLESLFNNLPRPTTPKSSRPPSSASGLLPPPSITPEKGDGSSEDDEKLREGLSIQRPRSALHSGDFTEDQPRTNQQAVHEPNGSQRGSQRGDDFSTSRTSWIATSPPRDFSSFRYEPRLPFPAPNDDCRSVPSSLSSSFSSSFVYKPPTSPLVQSESNDDVDLSVPLKSIDITASPMGLNSRRHTLNSNTSPFAVLPPSHPTLRRQGSLRSSGALPYQAHQPRRSLTSAPNVPLPGTSPQTPGLLRTRRPSFNADTSPLQHASMVGSYEESILRGRMSTNPSKPLDFVAQIGVLGLGKCKSSLRCPAHVTLPFPAVFYSYGGASQGRVRSEDGPSPYVGQIDLENGLSNADESQRAKKKMQSRYAERRIAEDDVVMSESPIVESSDLDARKAQRAKRRSASPRAPPGGSYRIPEKGQIQIVIKNPNKTAVKLFLVPYDLAGMEPGTKTFIRQRSYSAGPIIENTPGLEEAVGLDKPILRYLVHLHICCPAKGRYFLYKSIRIVFANRVPDGKEKLRNETTCPEPRYTPYKPIRVMHPPLSNSSGPAATLAAEKAFRRRSSGFSVAPSAYAMDTSDGLSQSPQKVARQQSSPSPVGFGNNQPVEVIPFSPSSRCRLASDSDSTTRTATTGLGSPQPQVMNDAWDARGARYQKLNKGDVGYGGNAFASPGRGSPGTEGLLSRRLRSLGVQHQGESLSESRNQE</sequence>
<dbReference type="EMBL" id="AMCV02000009">
    <property type="protein sequence ID" value="TDZ22766.1"/>
    <property type="molecule type" value="Genomic_DNA"/>
</dbReference>
<dbReference type="STRING" id="1213857.A0A484FXW5"/>
<feature type="compositionally biased region" description="Low complexity" evidence="1">
    <location>
        <begin position="743"/>
        <end position="761"/>
    </location>
</feature>
<gene>
    <name evidence="3" type="ORF">Cob_v004265</name>
</gene>
<evidence type="ECO:0000313" key="3">
    <source>
        <dbReference type="EMBL" id="TDZ22766.1"/>
    </source>
</evidence>
<dbReference type="PANTHER" id="PTHR13199:SF11">
    <property type="entry name" value="PROTEIN ATOSSA"/>
    <property type="match status" value="1"/>
</dbReference>
<evidence type="ECO:0000313" key="4">
    <source>
        <dbReference type="Proteomes" id="UP000014480"/>
    </source>
</evidence>
<comment type="caution">
    <text evidence="3">The sequence shown here is derived from an EMBL/GenBank/DDBJ whole genome shotgun (WGS) entry which is preliminary data.</text>
</comment>
<feature type="compositionally biased region" description="Polar residues" evidence="1">
    <location>
        <begin position="201"/>
        <end position="217"/>
    </location>
</feature>
<reference evidence="4" key="2">
    <citation type="journal article" date="2019" name="Mol. Plant Microbe Interact.">
        <title>Genome sequence resources for four phytopathogenic fungi from the Colletotrichum orbiculare species complex.</title>
        <authorList>
            <person name="Gan P."/>
            <person name="Tsushima A."/>
            <person name="Narusaka M."/>
            <person name="Narusaka Y."/>
            <person name="Takano Y."/>
            <person name="Kubo Y."/>
            <person name="Shirasu K."/>
        </authorList>
    </citation>
    <scope>GENOME REANNOTATION</scope>
    <source>
        <strain evidence="4">104-T / ATCC 96160 / CBS 514.97 / LARS 414 / MAFF 240422</strain>
    </source>
</reference>
<evidence type="ECO:0000256" key="1">
    <source>
        <dbReference type="SAM" id="MobiDB-lite"/>
    </source>
</evidence>
<name>A0A484FXW5_COLOR</name>
<keyword evidence="4" id="KW-1185">Reference proteome</keyword>
<feature type="region of interest" description="Disordered" evidence="1">
    <location>
        <begin position="700"/>
        <end position="767"/>
    </location>
</feature>
<feature type="region of interest" description="Disordered" evidence="1">
    <location>
        <begin position="135"/>
        <end position="244"/>
    </location>
</feature>
<evidence type="ECO:0000259" key="2">
    <source>
        <dbReference type="SMART" id="SM01177"/>
    </source>
</evidence>
<feature type="region of interest" description="Disordered" evidence="1">
    <location>
        <begin position="470"/>
        <end position="493"/>
    </location>
</feature>
<dbReference type="Proteomes" id="UP000014480">
    <property type="component" value="Unassembled WGS sequence"/>
</dbReference>
<dbReference type="OrthoDB" id="8625101at2759"/>
<dbReference type="InterPro" id="IPR033473">
    <property type="entry name" value="Atos-like_C"/>
</dbReference>
<feature type="region of interest" description="Disordered" evidence="1">
    <location>
        <begin position="45"/>
        <end position="65"/>
    </location>
</feature>
<reference evidence="4" key="1">
    <citation type="journal article" date="2013" name="New Phytol.">
        <title>Comparative genomic and transcriptomic analyses reveal the hemibiotrophic stage shift of Colletotrichum fungi.</title>
        <authorList>
            <person name="Gan P."/>
            <person name="Ikeda K."/>
            <person name="Irieda H."/>
            <person name="Narusaka M."/>
            <person name="O'Connell R.J."/>
            <person name="Narusaka Y."/>
            <person name="Takano Y."/>
            <person name="Kubo Y."/>
            <person name="Shirasu K."/>
        </authorList>
    </citation>
    <scope>NUCLEOTIDE SEQUENCE [LARGE SCALE GENOMIC DNA]</scope>
    <source>
        <strain evidence="4">104-T / ATCC 96160 / CBS 514.97 / LARS 414 / MAFF 240422</strain>
    </source>
</reference>
<dbReference type="SMART" id="SM01177">
    <property type="entry name" value="DUF4210"/>
    <property type="match status" value="1"/>
</dbReference>
<feature type="compositionally biased region" description="Basic and acidic residues" evidence="1">
    <location>
        <begin position="165"/>
        <end position="179"/>
    </location>
</feature>
<accession>A0A484FXW5</accession>
<dbReference type="AlphaFoldDB" id="A0A484FXW5"/>